<dbReference type="GO" id="GO:0008137">
    <property type="term" value="F:NADH dehydrogenase (ubiquinone) activity"/>
    <property type="evidence" value="ECO:0007669"/>
    <property type="project" value="UniProtKB-EC"/>
</dbReference>
<feature type="transmembrane region" description="Helical" evidence="18">
    <location>
        <begin position="135"/>
        <end position="154"/>
    </location>
</feature>
<keyword evidence="11 18" id="KW-0249">Electron transport</keyword>
<evidence type="ECO:0000256" key="6">
    <source>
        <dbReference type="ARBA" id="ARBA00022448"/>
    </source>
</evidence>
<gene>
    <name evidence="20" type="primary">nad2</name>
</gene>
<evidence type="ECO:0000256" key="18">
    <source>
        <dbReference type="RuleBase" id="RU003403"/>
    </source>
</evidence>
<dbReference type="Pfam" id="PF00361">
    <property type="entry name" value="Proton_antipo_M"/>
    <property type="match status" value="1"/>
</dbReference>
<evidence type="ECO:0000256" key="1">
    <source>
        <dbReference type="ARBA" id="ARBA00003257"/>
    </source>
</evidence>
<organism evidence="20">
    <name type="scientific">Cassida viridis</name>
    <dbReference type="NCBI Taxonomy" id="877894"/>
    <lineage>
        <taxon>Eukaryota</taxon>
        <taxon>Metazoa</taxon>
        <taxon>Ecdysozoa</taxon>
        <taxon>Arthropoda</taxon>
        <taxon>Hexapoda</taxon>
        <taxon>Insecta</taxon>
        <taxon>Pterygota</taxon>
        <taxon>Neoptera</taxon>
        <taxon>Endopterygota</taxon>
        <taxon>Coleoptera</taxon>
        <taxon>Polyphaga</taxon>
        <taxon>Cucujiformia</taxon>
        <taxon>Chrysomeloidea</taxon>
        <taxon>Chrysomelidae</taxon>
        <taxon>Cassidinae</taxon>
        <taxon>Cassida</taxon>
    </lineage>
</organism>
<comment type="catalytic activity">
    <reaction evidence="17 18">
        <text>a ubiquinone + NADH + 5 H(+)(in) = a ubiquinol + NAD(+) + 4 H(+)(out)</text>
        <dbReference type="Rhea" id="RHEA:29091"/>
        <dbReference type="Rhea" id="RHEA-COMP:9565"/>
        <dbReference type="Rhea" id="RHEA-COMP:9566"/>
        <dbReference type="ChEBI" id="CHEBI:15378"/>
        <dbReference type="ChEBI" id="CHEBI:16389"/>
        <dbReference type="ChEBI" id="CHEBI:17976"/>
        <dbReference type="ChEBI" id="CHEBI:57540"/>
        <dbReference type="ChEBI" id="CHEBI:57945"/>
        <dbReference type="EC" id="7.1.1.2"/>
    </reaction>
</comment>
<keyword evidence="14 18" id="KW-0830">Ubiquinone</keyword>
<evidence type="ECO:0000256" key="14">
    <source>
        <dbReference type="ARBA" id="ARBA00023075"/>
    </source>
</evidence>
<dbReference type="EMBL" id="KX943468">
    <property type="protein sequence ID" value="APX40421.1"/>
    <property type="molecule type" value="Genomic_DNA"/>
</dbReference>
<keyword evidence="6" id="KW-0813">Transport</keyword>
<comment type="subcellular location">
    <subcellularLocation>
        <location evidence="2 18">Mitochondrion inner membrane</location>
        <topology evidence="2 18">Multi-pass membrane protein</topology>
    </subcellularLocation>
</comment>
<evidence type="ECO:0000256" key="4">
    <source>
        <dbReference type="ARBA" id="ARBA00012944"/>
    </source>
</evidence>
<reference evidence="20" key="1">
    <citation type="journal article" date="2015" name="Methods Ecol Evol 6">
        <title>Validating the power of mitochondrial metagenomics for community ecology and phylogenetics of complex assemblages.</title>
        <authorList>
            <person name="Gomez-Rodriguez C."/>
            <person name="Crampton-Platt A."/>
            <person name="Timmermans M.J.T.N."/>
            <person name="Baselga A."/>
            <person name="Vogler A.P."/>
        </authorList>
    </citation>
    <scope>NUCLEOTIDE SEQUENCE</scope>
</reference>
<comment type="function">
    <text evidence="18">Core subunit of the mitochondrial membrane respiratory chain NADH dehydrogenase (Complex I) which catalyzes electron transfer from NADH through the respiratory chain, using ubiquinone as an electron acceptor. Essential for the catalytic activity and assembly of complex I.</text>
</comment>
<dbReference type="InterPro" id="IPR001750">
    <property type="entry name" value="ND/Mrp_TM"/>
</dbReference>
<keyword evidence="13 18" id="KW-0520">NAD</keyword>
<dbReference type="PANTHER" id="PTHR46552">
    <property type="entry name" value="NADH-UBIQUINONE OXIDOREDUCTASE CHAIN 2"/>
    <property type="match status" value="1"/>
</dbReference>
<protein>
    <recommendedName>
        <fullName evidence="5 18">NADH-ubiquinone oxidoreductase chain 2</fullName>
        <ecNumber evidence="4 18">7.1.1.2</ecNumber>
    </recommendedName>
</protein>
<keyword evidence="12 18" id="KW-1133">Transmembrane helix</keyword>
<evidence type="ECO:0000256" key="15">
    <source>
        <dbReference type="ARBA" id="ARBA00023128"/>
    </source>
</evidence>
<evidence type="ECO:0000256" key="9">
    <source>
        <dbReference type="ARBA" id="ARBA00022792"/>
    </source>
</evidence>
<dbReference type="InterPro" id="IPR050175">
    <property type="entry name" value="Complex_I_Subunit_2"/>
</dbReference>
<proteinExistence type="inferred from homology"/>
<dbReference type="PRINTS" id="PR01436">
    <property type="entry name" value="NADHDHGNASE2"/>
</dbReference>
<evidence type="ECO:0000259" key="19">
    <source>
        <dbReference type="Pfam" id="PF00361"/>
    </source>
</evidence>
<feature type="transmembrane region" description="Helical" evidence="18">
    <location>
        <begin position="256"/>
        <end position="276"/>
    </location>
</feature>
<keyword evidence="10 18" id="KW-1278">Translocase</keyword>
<feature type="transmembrane region" description="Helical" evidence="18">
    <location>
        <begin position="184"/>
        <end position="204"/>
    </location>
</feature>
<evidence type="ECO:0000256" key="12">
    <source>
        <dbReference type="ARBA" id="ARBA00022989"/>
    </source>
</evidence>
<feature type="transmembrane region" description="Helical" evidence="18">
    <location>
        <begin position="20"/>
        <end position="39"/>
    </location>
</feature>
<feature type="transmembrane region" description="Helical" evidence="18">
    <location>
        <begin position="297"/>
        <end position="317"/>
    </location>
</feature>
<dbReference type="GO" id="GO:0005743">
    <property type="term" value="C:mitochondrial inner membrane"/>
    <property type="evidence" value="ECO:0007669"/>
    <property type="project" value="UniProtKB-SubCell"/>
</dbReference>
<keyword evidence="15 18" id="KW-0496">Mitochondrion</keyword>
<dbReference type="GO" id="GO:0006120">
    <property type="term" value="P:mitochondrial electron transport, NADH to ubiquinone"/>
    <property type="evidence" value="ECO:0007669"/>
    <property type="project" value="InterPro"/>
</dbReference>
<feature type="transmembrane region" description="Helical" evidence="18">
    <location>
        <begin position="51"/>
        <end position="69"/>
    </location>
</feature>
<keyword evidence="8 18" id="KW-0812">Transmembrane</keyword>
<evidence type="ECO:0000256" key="17">
    <source>
        <dbReference type="ARBA" id="ARBA00049551"/>
    </source>
</evidence>
<evidence type="ECO:0000256" key="11">
    <source>
        <dbReference type="ARBA" id="ARBA00022982"/>
    </source>
</evidence>
<geneLocation type="mitochondrion" evidence="20"/>
<comment type="function">
    <text evidence="1">Core subunit of the mitochondrial membrane respiratory chain NADH dehydrogenase (Complex I) that is believed to belong to the minimal assembly required for catalysis. Complex I functions in the transfer of electrons from NADH to the respiratory chain. The immediate electron acceptor for the enzyme is believed to be ubiquinone.</text>
</comment>
<keyword evidence="9 18" id="KW-0999">Mitochondrion inner membrane</keyword>
<evidence type="ECO:0000256" key="8">
    <source>
        <dbReference type="ARBA" id="ARBA00022692"/>
    </source>
</evidence>
<dbReference type="InterPro" id="IPR003917">
    <property type="entry name" value="NADH_UbQ_OxRdtase_chain2"/>
</dbReference>
<dbReference type="AlphaFoldDB" id="A0A3G1GRL5"/>
<evidence type="ECO:0000256" key="5">
    <source>
        <dbReference type="ARBA" id="ARBA00021008"/>
    </source>
</evidence>
<dbReference type="EC" id="7.1.1.2" evidence="4 18"/>
<dbReference type="PANTHER" id="PTHR46552:SF1">
    <property type="entry name" value="NADH-UBIQUINONE OXIDOREDUCTASE CHAIN 2"/>
    <property type="match status" value="1"/>
</dbReference>
<feature type="domain" description="NADH:quinone oxidoreductase/Mrp antiporter transmembrane" evidence="19">
    <location>
        <begin position="17"/>
        <end position="269"/>
    </location>
</feature>
<evidence type="ECO:0000313" key="20">
    <source>
        <dbReference type="EMBL" id="APX40421.1"/>
    </source>
</evidence>
<evidence type="ECO:0000256" key="7">
    <source>
        <dbReference type="ARBA" id="ARBA00022660"/>
    </source>
</evidence>
<feature type="transmembrane region" description="Helical" evidence="18">
    <location>
        <begin position="225"/>
        <end position="244"/>
    </location>
</feature>
<evidence type="ECO:0000256" key="2">
    <source>
        <dbReference type="ARBA" id="ARBA00004448"/>
    </source>
</evidence>
<feature type="transmembrane region" description="Helical" evidence="18">
    <location>
        <begin position="81"/>
        <end position="100"/>
    </location>
</feature>
<keyword evidence="7 18" id="KW-0679">Respiratory chain</keyword>
<evidence type="ECO:0000256" key="3">
    <source>
        <dbReference type="ARBA" id="ARBA00007012"/>
    </source>
</evidence>
<name>A0A3G1GRL5_9CUCU</name>
<evidence type="ECO:0000256" key="10">
    <source>
        <dbReference type="ARBA" id="ARBA00022967"/>
    </source>
</evidence>
<comment type="similarity">
    <text evidence="3 18">Belongs to the complex I subunit 2 family.</text>
</comment>
<keyword evidence="16 18" id="KW-0472">Membrane</keyword>
<evidence type="ECO:0000256" key="16">
    <source>
        <dbReference type="ARBA" id="ARBA00023136"/>
    </source>
</evidence>
<sequence length="321" mass="37645">MLFFNSLVMSSLIVISSYSWMMMWVGVEINLLSIIPIITKKNNLYSSESSMKYFLAQSLASSILIFSILMMEKNIFVNTTFFIQFALLMKLGMAPFHWWLPEVMEGLNWMNCLIILTWQKIAPMIMLMMMLKNSLIMNLTIVLSSLISGIQGLNQISMKKIMAYSSINHMAWMLMSIMSSSWTWLIYFLIYLVSNILLVMYFSFMKINFINQINSINMNKTQKTMLMLNFFSLSGMPPMIGFLPKWLTISFMIKNLNMTITFILILSSLIHIYFYMRIIMPSLMMKIKEPKKLEFKTFKNFIFMISNLMFLFSLPLMNCLL</sequence>
<evidence type="ECO:0000256" key="13">
    <source>
        <dbReference type="ARBA" id="ARBA00023027"/>
    </source>
</evidence>
<accession>A0A3G1GRL5</accession>